<dbReference type="Pfam" id="PF00581">
    <property type="entry name" value="Rhodanese"/>
    <property type="match status" value="1"/>
</dbReference>
<name>A0A8J2VB06_9FLAO</name>
<evidence type="ECO:0000313" key="3">
    <source>
        <dbReference type="Proteomes" id="UP000652231"/>
    </source>
</evidence>
<dbReference type="SUPFAM" id="SSF52821">
    <property type="entry name" value="Rhodanese/Cell cycle control phosphatase"/>
    <property type="match status" value="1"/>
</dbReference>
<dbReference type="InterPro" id="IPR001763">
    <property type="entry name" value="Rhodanese-like_dom"/>
</dbReference>
<dbReference type="AlphaFoldDB" id="A0A8J2VB06"/>
<reference evidence="2" key="2">
    <citation type="submission" date="2020-09" db="EMBL/GenBank/DDBJ databases">
        <authorList>
            <person name="Sun Q."/>
            <person name="Zhou Y."/>
        </authorList>
    </citation>
    <scope>NUCLEOTIDE SEQUENCE</scope>
    <source>
        <strain evidence="2">CGMCC 1.12924</strain>
    </source>
</reference>
<dbReference type="EMBL" id="BMGK01000007">
    <property type="protein sequence ID" value="GGD95282.1"/>
    <property type="molecule type" value="Genomic_DNA"/>
</dbReference>
<feature type="domain" description="Rhodanese" evidence="1">
    <location>
        <begin position="37"/>
        <end position="120"/>
    </location>
</feature>
<dbReference type="Gene3D" id="3.40.250.10">
    <property type="entry name" value="Rhodanese-like domain"/>
    <property type="match status" value="1"/>
</dbReference>
<reference evidence="2" key="1">
    <citation type="journal article" date="2014" name="Int. J. Syst. Evol. Microbiol.">
        <title>Complete genome sequence of Corynebacterium casei LMG S-19264T (=DSM 44701T), isolated from a smear-ripened cheese.</title>
        <authorList>
            <consortium name="US DOE Joint Genome Institute (JGI-PGF)"/>
            <person name="Walter F."/>
            <person name="Albersmeier A."/>
            <person name="Kalinowski J."/>
            <person name="Ruckert C."/>
        </authorList>
    </citation>
    <scope>NUCLEOTIDE SEQUENCE</scope>
    <source>
        <strain evidence="2">CGMCC 1.12924</strain>
    </source>
</reference>
<dbReference type="PANTHER" id="PTHR45431">
    <property type="entry name" value="RHODANESE-LIKE DOMAIN-CONTAINING PROTEIN 15, CHLOROPLASTIC"/>
    <property type="match status" value="1"/>
</dbReference>
<organism evidence="2 3">
    <name type="scientific">Planktosalinus lacus</name>
    <dbReference type="NCBI Taxonomy" id="1526573"/>
    <lineage>
        <taxon>Bacteria</taxon>
        <taxon>Pseudomonadati</taxon>
        <taxon>Bacteroidota</taxon>
        <taxon>Flavobacteriia</taxon>
        <taxon>Flavobacteriales</taxon>
        <taxon>Flavobacteriaceae</taxon>
        <taxon>Planktosalinus</taxon>
    </lineage>
</organism>
<keyword evidence="3" id="KW-1185">Reference proteome</keyword>
<evidence type="ECO:0000313" key="2">
    <source>
        <dbReference type="EMBL" id="GGD95282.1"/>
    </source>
</evidence>
<comment type="caution">
    <text evidence="2">The sequence shown here is derived from an EMBL/GenBank/DDBJ whole genome shotgun (WGS) entry which is preliminary data.</text>
</comment>
<dbReference type="Proteomes" id="UP000652231">
    <property type="component" value="Unassembled WGS sequence"/>
</dbReference>
<dbReference type="PANTHER" id="PTHR45431:SF3">
    <property type="entry name" value="RHODANESE-LIKE DOMAIN-CONTAINING PROTEIN 15, CHLOROPLASTIC"/>
    <property type="match status" value="1"/>
</dbReference>
<dbReference type="InterPro" id="IPR052367">
    <property type="entry name" value="Thiosulfate_ST/Rhodanese-like"/>
</dbReference>
<gene>
    <name evidence="2" type="ORF">GCM10011312_18670</name>
</gene>
<dbReference type="PROSITE" id="PS50206">
    <property type="entry name" value="RHODANESE_3"/>
    <property type="match status" value="1"/>
</dbReference>
<dbReference type="InterPro" id="IPR036873">
    <property type="entry name" value="Rhodanese-like_dom_sf"/>
</dbReference>
<dbReference type="SMART" id="SM00450">
    <property type="entry name" value="RHOD"/>
    <property type="match status" value="1"/>
</dbReference>
<evidence type="ECO:0000259" key="1">
    <source>
        <dbReference type="PROSITE" id="PS50206"/>
    </source>
</evidence>
<dbReference type="CDD" id="cd00158">
    <property type="entry name" value="RHOD"/>
    <property type="match status" value="1"/>
</dbReference>
<protein>
    <recommendedName>
        <fullName evidence="1">Rhodanese domain-containing protein</fullName>
    </recommendedName>
</protein>
<dbReference type="RefSeq" id="WP_188441839.1">
    <property type="nucleotide sequence ID" value="NZ_BMGK01000007.1"/>
</dbReference>
<proteinExistence type="predicted"/>
<sequence>MKTLLTITILIIQFQLVALECPKATLLNNTEFKQHISQNDVQLVDVRTKGEYEHSHIEGAYHADVLIKENFKTQFTEFNKDEPVYIYCRSGSRSKKAAQLLCELGFTKVYDLNGGYLNWE</sequence>
<accession>A0A8J2VB06</accession>